<comment type="caution">
    <text evidence="1">The sequence shown here is derived from an EMBL/GenBank/DDBJ whole genome shotgun (WGS) entry which is preliminary data.</text>
</comment>
<dbReference type="EMBL" id="JAADZU010000071">
    <property type="protein sequence ID" value="NDK91522.1"/>
    <property type="molecule type" value="Genomic_DNA"/>
</dbReference>
<gene>
    <name evidence="1" type="ORF">GYA93_18345</name>
</gene>
<evidence type="ECO:0000313" key="1">
    <source>
        <dbReference type="EMBL" id="NDK91522.1"/>
    </source>
</evidence>
<reference evidence="1 2" key="1">
    <citation type="submission" date="2020-01" db="EMBL/GenBank/DDBJ databases">
        <title>Investigation of new actinobacteria for the biodesulphurisation of diesel fuel.</title>
        <authorList>
            <person name="Athi Narayanan S.M."/>
        </authorList>
    </citation>
    <scope>NUCLEOTIDE SEQUENCE [LARGE SCALE GENOMIC DNA]</scope>
    <source>
        <strain evidence="1 2">213E</strain>
    </source>
</reference>
<name>A0A7K3LTG2_9ACTN</name>
<sequence length="59" mass="6567">MPVDLPLLSMARVHIPTVVDVDRLPEWAGEVDDRQLGLHEGRWVAYDLGDTTTARGGRI</sequence>
<keyword evidence="2" id="KW-1185">Reference proteome</keyword>
<dbReference type="AlphaFoldDB" id="A0A7K3LTG2"/>
<evidence type="ECO:0000313" key="2">
    <source>
        <dbReference type="Proteomes" id="UP000466307"/>
    </source>
</evidence>
<proteinExistence type="predicted"/>
<protein>
    <submittedName>
        <fullName evidence="1">Uncharacterized protein</fullName>
    </submittedName>
</protein>
<organism evidence="1 2">
    <name type="scientific">Gordonia desulfuricans</name>
    <dbReference type="NCBI Taxonomy" id="89051"/>
    <lineage>
        <taxon>Bacteria</taxon>
        <taxon>Bacillati</taxon>
        <taxon>Actinomycetota</taxon>
        <taxon>Actinomycetes</taxon>
        <taxon>Mycobacteriales</taxon>
        <taxon>Gordoniaceae</taxon>
        <taxon>Gordonia</taxon>
    </lineage>
</organism>
<accession>A0A7K3LTG2</accession>
<dbReference type="Proteomes" id="UP000466307">
    <property type="component" value="Unassembled WGS sequence"/>
</dbReference>